<accession>A0A5R9GKX9</accession>
<evidence type="ECO:0000256" key="1">
    <source>
        <dbReference type="SAM" id="Phobius"/>
    </source>
</evidence>
<dbReference type="InterPro" id="IPR002881">
    <property type="entry name" value="DUF58"/>
</dbReference>
<feature type="transmembrane region" description="Helical" evidence="1">
    <location>
        <begin position="36"/>
        <end position="55"/>
    </location>
</feature>
<dbReference type="RefSeq" id="WP_138193020.1">
    <property type="nucleotide sequence ID" value="NZ_VCIW01000002.1"/>
</dbReference>
<organism evidence="3 4">
    <name type="scientific">Paenibacillus antri</name>
    <dbReference type="NCBI Taxonomy" id="2582848"/>
    <lineage>
        <taxon>Bacteria</taxon>
        <taxon>Bacillati</taxon>
        <taxon>Bacillota</taxon>
        <taxon>Bacilli</taxon>
        <taxon>Bacillales</taxon>
        <taxon>Paenibacillaceae</taxon>
        <taxon>Paenibacillus</taxon>
    </lineage>
</organism>
<dbReference type="EMBL" id="VCIW01000002">
    <property type="protein sequence ID" value="TLS53703.1"/>
    <property type="molecule type" value="Genomic_DNA"/>
</dbReference>
<dbReference type="OrthoDB" id="140416at2"/>
<name>A0A5R9GKX9_9BACL</name>
<feature type="domain" description="DUF58" evidence="2">
    <location>
        <begin position="210"/>
        <end position="356"/>
    </location>
</feature>
<reference evidence="3 4" key="1">
    <citation type="submission" date="2019-05" db="EMBL/GenBank/DDBJ databases">
        <authorList>
            <person name="Narsing Rao M.P."/>
            <person name="Li W.J."/>
        </authorList>
    </citation>
    <scope>NUCLEOTIDE SEQUENCE [LARGE SCALE GENOMIC DNA]</scope>
    <source>
        <strain evidence="3 4">SYSU_K30003</strain>
    </source>
</reference>
<sequence length="411" mass="45211">MQRAPRTIRWSAKAWGLALCVVSCLFFVAFQGGKLSLMLLIIITCLSVYLLLGRWSGISSARGRREIGGVAGGAMLQAGSALKANIHVDIPGFWPIPYVTVKDKLTKFGGESQVYEGTFVPDWKRRGELSYVTPPLGRGLYKFENVECVTQDIFGLFEHAGVISMPLTFSVLPRTVAIPEWRQLRTLFKGNHQQSSVNGSQRETTQINGVREYIYGDRLAKVHWRATARTGHWKSKEFERESLPKLTIVLDRQTNVYRSSEQFELAVSVAASLLQFAAKRGMSTGFLSVGGGRVFHETPGGYETRGRIEKHLIEVQPDPNGDPSRALRDRSRLPSSGGLVLLVSPQRGESILKALKWLDVNGVSACHLRIGSDGNGKGKDDWSAALRSVGIASYTVQQLDELPLLLGGKGA</sequence>
<keyword evidence="1" id="KW-1133">Transmembrane helix</keyword>
<keyword evidence="1" id="KW-0812">Transmembrane</keyword>
<comment type="caution">
    <text evidence="3">The sequence shown here is derived from an EMBL/GenBank/DDBJ whole genome shotgun (WGS) entry which is preliminary data.</text>
</comment>
<dbReference type="PANTHER" id="PTHR34351:SF2">
    <property type="entry name" value="DUF58 DOMAIN-CONTAINING PROTEIN"/>
    <property type="match status" value="1"/>
</dbReference>
<evidence type="ECO:0000313" key="4">
    <source>
        <dbReference type="Proteomes" id="UP000309676"/>
    </source>
</evidence>
<gene>
    <name evidence="3" type="ORF">FE782_05380</name>
</gene>
<keyword evidence="4" id="KW-1185">Reference proteome</keyword>
<dbReference type="Pfam" id="PF01882">
    <property type="entry name" value="DUF58"/>
    <property type="match status" value="1"/>
</dbReference>
<protein>
    <submittedName>
        <fullName evidence="3">DUF58 domain-containing protein</fullName>
    </submittedName>
</protein>
<proteinExistence type="predicted"/>
<dbReference type="AlphaFoldDB" id="A0A5R9GKX9"/>
<dbReference type="PANTHER" id="PTHR34351">
    <property type="entry name" value="SLR1927 PROTEIN-RELATED"/>
    <property type="match status" value="1"/>
</dbReference>
<evidence type="ECO:0000313" key="3">
    <source>
        <dbReference type="EMBL" id="TLS53703.1"/>
    </source>
</evidence>
<dbReference type="Proteomes" id="UP000309676">
    <property type="component" value="Unassembled WGS sequence"/>
</dbReference>
<evidence type="ECO:0000259" key="2">
    <source>
        <dbReference type="Pfam" id="PF01882"/>
    </source>
</evidence>
<feature type="transmembrane region" description="Helical" evidence="1">
    <location>
        <begin position="12"/>
        <end position="30"/>
    </location>
</feature>
<keyword evidence="1" id="KW-0472">Membrane</keyword>